<sequence>MSTIGVSIPIPQPWREQLDNARIEAGDPNGGIVPAHVTLLGPTEVPRSDLDSVERHLHEVAEQSRPFTLHLRGTGSFRPITEVVFVAIAEGISSCEQLAGRIRSKLLWRPLRFPYHPHVTIAHDVDSAALDSIFSKFATFEAKFEVDSFTWYLHKSEPTNTEWLPQRTFALRAA</sequence>
<evidence type="ECO:0000313" key="1">
    <source>
        <dbReference type="EMBL" id="QSB06927.1"/>
    </source>
</evidence>
<name>A0A895XP65_9ACTN</name>
<dbReference type="PANTHER" id="PTHR40037:SF1">
    <property type="entry name" value="PHOSPHOESTERASE SAOUHSC_00951-RELATED"/>
    <property type="match status" value="1"/>
</dbReference>
<keyword evidence="2" id="KW-1185">Reference proteome</keyword>
<dbReference type="Pfam" id="PF13563">
    <property type="entry name" value="2_5_RNA_ligase2"/>
    <property type="match status" value="1"/>
</dbReference>
<gene>
    <name evidence="1" type="ORF">JQS30_02535</name>
</gene>
<dbReference type="InterPro" id="IPR009097">
    <property type="entry name" value="Cyclic_Pdiesterase"/>
</dbReference>
<dbReference type="KEGG" id="nav:JQS30_02535"/>
<proteinExistence type="predicted"/>
<dbReference type="SUPFAM" id="SSF55144">
    <property type="entry name" value="LigT-like"/>
    <property type="match status" value="1"/>
</dbReference>
<organism evidence="1 2">
    <name type="scientific">Natronoglycomyces albus</name>
    <dbReference type="NCBI Taxonomy" id="2811108"/>
    <lineage>
        <taxon>Bacteria</taxon>
        <taxon>Bacillati</taxon>
        <taxon>Actinomycetota</taxon>
        <taxon>Actinomycetes</taxon>
        <taxon>Glycomycetales</taxon>
        <taxon>Glycomycetaceae</taxon>
        <taxon>Natronoglycomyces</taxon>
    </lineage>
</organism>
<evidence type="ECO:0000313" key="2">
    <source>
        <dbReference type="Proteomes" id="UP000662939"/>
    </source>
</evidence>
<dbReference type="PANTHER" id="PTHR40037">
    <property type="entry name" value="PHOSPHOESTERASE YJCG-RELATED"/>
    <property type="match status" value="1"/>
</dbReference>
<dbReference type="InterPro" id="IPR050580">
    <property type="entry name" value="2H_phosphoesterase_YjcG-like"/>
</dbReference>
<dbReference type="AlphaFoldDB" id="A0A895XP65"/>
<accession>A0A895XP65</accession>
<dbReference type="Gene3D" id="3.90.1140.10">
    <property type="entry name" value="Cyclic phosphodiesterase"/>
    <property type="match status" value="1"/>
</dbReference>
<dbReference type="EMBL" id="CP070496">
    <property type="protein sequence ID" value="QSB06927.1"/>
    <property type="molecule type" value="Genomic_DNA"/>
</dbReference>
<reference evidence="1" key="1">
    <citation type="submission" date="2021-02" db="EMBL/GenBank/DDBJ databases">
        <title>Natronoglycomyces albus gen. nov., sp. nov, a haloalkaliphilic actinobacterium from a soda solonchak soil.</title>
        <authorList>
            <person name="Sorokin D.Y."/>
            <person name="Khijniak T.V."/>
            <person name="Zakharycheva A.P."/>
            <person name="Boueva O.V."/>
            <person name="Ariskina E.V."/>
            <person name="Hahnke R.L."/>
            <person name="Bunk B."/>
            <person name="Sproer C."/>
            <person name="Schumann P."/>
            <person name="Evtushenko L.I."/>
            <person name="Kublanov I.V."/>
        </authorList>
    </citation>
    <scope>NUCLEOTIDE SEQUENCE</scope>
    <source>
        <strain evidence="1">DSM 106290</strain>
    </source>
</reference>
<protein>
    <submittedName>
        <fullName evidence="1">2'-5' RNA ligase family protein</fullName>
    </submittedName>
</protein>
<keyword evidence="1" id="KW-0436">Ligase</keyword>
<dbReference type="Proteomes" id="UP000662939">
    <property type="component" value="Chromosome"/>
</dbReference>
<dbReference type="GO" id="GO:0016874">
    <property type="term" value="F:ligase activity"/>
    <property type="evidence" value="ECO:0007669"/>
    <property type="project" value="UniProtKB-KW"/>
</dbReference>